<dbReference type="Proteomes" id="UP000002799">
    <property type="component" value="Chromosome"/>
</dbReference>
<dbReference type="RefSeq" id="WP_008701484.1">
    <property type="nucleotide sequence ID" value="NZ_AKBT01000001.1"/>
</dbReference>
<dbReference type="EMBL" id="CP007062">
    <property type="protein sequence ID" value="EEO42733.1"/>
    <property type="molecule type" value="Genomic_DNA"/>
</dbReference>
<protein>
    <submittedName>
        <fullName evidence="1">Uncharacterized protein</fullName>
    </submittedName>
</protein>
<sequence>MVQRIDIRKLNKINELENYWAGFYDSLMLFAQISGQLLREGEGRVMGVYNHGLSLYNKGLDCIRELRDSVDEVKSAEIIKVSHILINQAEEMKKSELKVI</sequence>
<gene>
    <name evidence="1" type="ORF">FSDG_01292</name>
</gene>
<dbReference type="GeneID" id="79810393"/>
<organism evidence="1">
    <name type="scientific">Fusobacterium animalis 7_1</name>
    <dbReference type="NCBI Taxonomy" id="457405"/>
    <lineage>
        <taxon>Bacteria</taxon>
        <taxon>Fusobacteriati</taxon>
        <taxon>Fusobacteriota</taxon>
        <taxon>Fusobacteriia</taxon>
        <taxon>Fusobacteriales</taxon>
        <taxon>Fusobacteriaceae</taxon>
        <taxon>Fusobacterium</taxon>
    </lineage>
</organism>
<accession>A0A140PSG9</accession>
<name>A0A140PSG9_9FUSO</name>
<dbReference type="AlphaFoldDB" id="A0A140PSG9"/>
<evidence type="ECO:0000313" key="2">
    <source>
        <dbReference type="Proteomes" id="UP000002799"/>
    </source>
</evidence>
<dbReference type="HOGENOM" id="CLU_2301759_0_0_0"/>
<reference evidence="1 2" key="1">
    <citation type="submission" date="2013-11" db="EMBL/GenBank/DDBJ databases">
        <title>The Genome Sequence of Fusobacterium sp. 7_1.</title>
        <authorList>
            <consortium name="The Broad Institute Genome Sequencing Platform"/>
            <person name="Earl A."/>
            <person name="Ward D."/>
            <person name="Feldgarden M."/>
            <person name="Gevers D."/>
            <person name="Strauss J."/>
            <person name="Ambrose C.E."/>
            <person name="Allen-Vercoe E."/>
            <person name="Walker B."/>
            <person name="Young S.K."/>
            <person name="Zeng Q."/>
            <person name="Gargeya S."/>
            <person name="Fitzgerald M."/>
            <person name="Haas B."/>
            <person name="Abouelleil A."/>
            <person name="Alvarado L."/>
            <person name="Arachchi H.M."/>
            <person name="Berlin A.M."/>
            <person name="Chapman S.B."/>
            <person name="Goldberg J."/>
            <person name="Griggs A."/>
            <person name="Gujja S."/>
            <person name="Hansen M."/>
            <person name="Howarth C."/>
            <person name="Imamovic A."/>
            <person name="Larimer J."/>
            <person name="McCowen C."/>
            <person name="Montmayeur A."/>
            <person name="Murphy C."/>
            <person name="Neiman D."/>
            <person name="Pearson M."/>
            <person name="Priest M."/>
            <person name="Roberts A."/>
            <person name="Saif S."/>
            <person name="Shea T."/>
            <person name="Sisk P."/>
            <person name="Sykes S."/>
            <person name="Wortman J."/>
            <person name="Nusbaum C."/>
            <person name="Birren B."/>
        </authorList>
    </citation>
    <scope>NUCLEOTIDE SEQUENCE [LARGE SCALE GENOMIC DNA]</scope>
    <source>
        <strain evidence="1 2">7_1</strain>
    </source>
</reference>
<dbReference type="KEGG" id="fne:FSDG_01292"/>
<proteinExistence type="predicted"/>
<evidence type="ECO:0000313" key="1">
    <source>
        <dbReference type="EMBL" id="EEO42733.1"/>
    </source>
</evidence>